<organism evidence="4 5">
    <name type="scientific">Salinisphaera shabanensis E1L3A</name>
    <dbReference type="NCBI Taxonomy" id="1033802"/>
    <lineage>
        <taxon>Bacteria</taxon>
        <taxon>Pseudomonadati</taxon>
        <taxon>Pseudomonadota</taxon>
        <taxon>Gammaproteobacteria</taxon>
        <taxon>Salinisphaerales</taxon>
        <taxon>Salinisphaeraceae</taxon>
        <taxon>Salinisphaera</taxon>
    </lineage>
</organism>
<name>F7QBR7_9GAMM</name>
<keyword evidence="4" id="KW-0378">Hydrolase</keyword>
<dbReference type="STRING" id="1033802.SSPSH_003507"/>
<comment type="caution">
    <text evidence="4">The sequence shown here is derived from an EMBL/GenBank/DDBJ whole genome shotgun (WGS) entry which is preliminary data.</text>
</comment>
<dbReference type="InterPro" id="IPR000120">
    <property type="entry name" value="Amidase"/>
</dbReference>
<dbReference type="Gene3D" id="1.20.58.1700">
    <property type="match status" value="1"/>
</dbReference>
<protein>
    <submittedName>
        <fullName evidence="4">Allophanate hydrolase protein</fullName>
        <ecNumber evidence="4">3.5.1.54</ecNumber>
    </submittedName>
</protein>
<evidence type="ECO:0000313" key="4">
    <source>
        <dbReference type="EMBL" id="ERJ17661.1"/>
    </source>
</evidence>
<sequence length="606" mass="64088">MTISTLADWHTAYADGVKTPRAALHTLHETLSPDDPAWIHIISGVELDAQLDALEARLERAEGRESALPLYGVPFAVKDNIDVAGLPTTAACPDYRYTPERSAHVVEKLQAAGAILLGKTNLDQFATGLVGTRSPYGAVPNAFDTTYISGGSSSGSASVVARGLVAFSLGTDTAGSGRVPAGFNNLVGVKATCGAISARGVLPACKSLDCVSIFALDMSDADAVRDVLVEFDTEDAYSRRKPHDAPGAQASATTPRLGVPTEPQFFGDDEARAAFEAAIARWRQTGAEIVELDFTPFHEAAALLYQGPWVAERYAAVGEFIDANPDAAEPVVAGIITGGKNASAVDAFRAQYALSALKRKADALIENVDALLVPTSPSIYSQAEIEAEPVELNSRLGTYTNFVNLLDYCALALPGGFREDGLPAGITLIAPAWHDDRLAALGARWQNHQPWPLGTGERLASQVTITTVTAPATDMIRVAVVGAHLRGMPLNWQLTERDAVFVEQTETAPEYRLLALAGTTPPKPGLIRGDSGAAIQVELWDVPVAAFGSFVALIPAPLGIGTLTLADGREVKGFICEGWAAETARDVTEFGGWRAYIADQKAKAND</sequence>
<dbReference type="SUPFAM" id="SSF75304">
    <property type="entry name" value="Amidase signature (AS) enzymes"/>
    <property type="match status" value="1"/>
</dbReference>
<dbReference type="GO" id="GO:0004039">
    <property type="term" value="F:allophanate hydrolase activity"/>
    <property type="evidence" value="ECO:0007669"/>
    <property type="project" value="UniProtKB-EC"/>
</dbReference>
<dbReference type="eggNOG" id="COG0154">
    <property type="taxonomic scope" value="Bacteria"/>
</dbReference>
<dbReference type="InterPro" id="IPR053844">
    <property type="entry name" value="AH_C"/>
</dbReference>
<dbReference type="Proteomes" id="UP000006242">
    <property type="component" value="Unassembled WGS sequence"/>
</dbReference>
<feature type="domain" description="Amidase" evidence="2">
    <location>
        <begin position="54"/>
        <end position="438"/>
    </location>
</feature>
<dbReference type="EMBL" id="AFNV02000031">
    <property type="protein sequence ID" value="ERJ17661.1"/>
    <property type="molecule type" value="Genomic_DNA"/>
</dbReference>
<reference evidence="4 5" key="2">
    <citation type="journal article" date="2013" name="PLoS ONE">
        <title>INDIGO - INtegrated Data Warehouse of MIcrobial GenOmes with Examples from the Red Sea Extremophiles.</title>
        <authorList>
            <person name="Alam I."/>
            <person name="Antunes A."/>
            <person name="Kamau A.A."/>
            <person name="Ba Alawi W."/>
            <person name="Kalkatawi M."/>
            <person name="Stingl U."/>
            <person name="Bajic V.B."/>
        </authorList>
    </citation>
    <scope>NUCLEOTIDE SEQUENCE [LARGE SCALE GENOMIC DNA]</scope>
    <source>
        <strain evidence="4 5">E1L3A</strain>
    </source>
</reference>
<dbReference type="InterPro" id="IPR014085">
    <property type="entry name" value="Allophanate_hydrolase"/>
</dbReference>
<dbReference type="InterPro" id="IPR036928">
    <property type="entry name" value="AS_sf"/>
</dbReference>
<proteinExistence type="predicted"/>
<dbReference type="InterPro" id="IPR023631">
    <property type="entry name" value="Amidase_dom"/>
</dbReference>
<dbReference type="OrthoDB" id="8872210at2"/>
<reference evidence="4 5" key="1">
    <citation type="journal article" date="2011" name="J. Bacteriol.">
        <title>Genome sequence of Salinisphaera shabanensis, a gammaproteobacterium from the harsh, variable environment of the brine-seawater interface of the Shaban Deep in the Red Sea.</title>
        <authorList>
            <person name="Antunes A."/>
            <person name="Alam I."/>
            <person name="Bajic V.B."/>
            <person name="Stingl U."/>
        </authorList>
    </citation>
    <scope>NUCLEOTIDE SEQUENCE [LARGE SCALE GENOMIC DNA]</scope>
    <source>
        <strain evidence="4 5">E1L3A</strain>
    </source>
</reference>
<dbReference type="NCBIfam" id="NF006043">
    <property type="entry name" value="PRK08186.1"/>
    <property type="match status" value="1"/>
</dbReference>
<keyword evidence="5" id="KW-1185">Reference proteome</keyword>
<dbReference type="PANTHER" id="PTHR11895:SF169">
    <property type="entry name" value="GLUTAMYL-TRNA(GLN) AMIDOTRANSFERASE"/>
    <property type="match status" value="1"/>
</dbReference>
<feature type="region of interest" description="Disordered" evidence="1">
    <location>
        <begin position="238"/>
        <end position="261"/>
    </location>
</feature>
<dbReference type="Gene3D" id="3.10.490.10">
    <property type="entry name" value="Gamma-glutamyl cyclotransferase-like"/>
    <property type="match status" value="1"/>
</dbReference>
<evidence type="ECO:0000256" key="1">
    <source>
        <dbReference type="SAM" id="MobiDB-lite"/>
    </source>
</evidence>
<dbReference type="EC" id="3.5.1.54" evidence="4"/>
<gene>
    <name evidence="4" type="ORF">SSPSH_003507</name>
</gene>
<accession>F7QBR7</accession>
<dbReference type="Pfam" id="PF01425">
    <property type="entry name" value="Amidase"/>
    <property type="match status" value="1"/>
</dbReference>
<dbReference type="AlphaFoldDB" id="F7QBR7"/>
<evidence type="ECO:0000259" key="3">
    <source>
        <dbReference type="Pfam" id="PF21986"/>
    </source>
</evidence>
<feature type="domain" description="Allophanate hydrolase C-terminal" evidence="3">
    <location>
        <begin position="476"/>
        <end position="598"/>
    </location>
</feature>
<evidence type="ECO:0000313" key="5">
    <source>
        <dbReference type="Proteomes" id="UP000006242"/>
    </source>
</evidence>
<dbReference type="NCBIfam" id="TIGR02713">
    <property type="entry name" value="allophanate_hyd"/>
    <property type="match status" value="1"/>
</dbReference>
<dbReference type="Gene3D" id="3.90.1300.10">
    <property type="entry name" value="Amidase signature (AS) domain"/>
    <property type="match status" value="1"/>
</dbReference>
<dbReference type="Pfam" id="PF21986">
    <property type="entry name" value="AH_C"/>
    <property type="match status" value="1"/>
</dbReference>
<dbReference type="PANTHER" id="PTHR11895">
    <property type="entry name" value="TRANSAMIDASE"/>
    <property type="match status" value="1"/>
</dbReference>
<evidence type="ECO:0000259" key="2">
    <source>
        <dbReference type="Pfam" id="PF01425"/>
    </source>
</evidence>
<dbReference type="RefSeq" id="WP_006913831.1">
    <property type="nucleotide sequence ID" value="NZ_AFNV02000031.1"/>
</dbReference>